<dbReference type="OrthoDB" id="93910at2759"/>
<organism evidence="1">
    <name type="scientific">Phytophthora nicotianae</name>
    <name type="common">Potato buckeye rot agent</name>
    <name type="synonym">Phytophthora parasitica</name>
    <dbReference type="NCBI Taxonomy" id="4792"/>
    <lineage>
        <taxon>Eukaryota</taxon>
        <taxon>Sar</taxon>
        <taxon>Stramenopiles</taxon>
        <taxon>Oomycota</taxon>
        <taxon>Peronosporomycetes</taxon>
        <taxon>Peronosporales</taxon>
        <taxon>Peronosporaceae</taxon>
        <taxon>Phytophthora</taxon>
    </lineage>
</organism>
<gene>
    <name evidence="1" type="ORF">L917_14162</name>
</gene>
<reference evidence="1" key="1">
    <citation type="submission" date="2013-11" db="EMBL/GenBank/DDBJ databases">
        <title>The Genome Sequence of Phytophthora parasitica CHvinca01.</title>
        <authorList>
            <consortium name="The Broad Institute Genomics Platform"/>
            <person name="Russ C."/>
            <person name="Tyler B."/>
            <person name="Panabieres F."/>
            <person name="Shan W."/>
            <person name="Tripathy S."/>
            <person name="Grunwald N."/>
            <person name="Machado M."/>
            <person name="Johnson C.S."/>
            <person name="Arredondo F."/>
            <person name="Hong C."/>
            <person name="Coffey M."/>
            <person name="Young S.K."/>
            <person name="Zeng Q."/>
            <person name="Gargeya S."/>
            <person name="Fitzgerald M."/>
            <person name="Abouelleil A."/>
            <person name="Alvarado L."/>
            <person name="Chapman S.B."/>
            <person name="Gainer-Dewar J."/>
            <person name="Goldberg J."/>
            <person name="Griggs A."/>
            <person name="Gujja S."/>
            <person name="Hansen M."/>
            <person name="Howarth C."/>
            <person name="Imamovic A."/>
            <person name="Ireland A."/>
            <person name="Larimer J."/>
            <person name="McCowan C."/>
            <person name="Murphy C."/>
            <person name="Pearson M."/>
            <person name="Poon T.W."/>
            <person name="Priest M."/>
            <person name="Roberts A."/>
            <person name="Saif S."/>
            <person name="Shea T."/>
            <person name="Sykes S."/>
            <person name="Wortman J."/>
            <person name="Nusbaum C."/>
            <person name="Birren B."/>
        </authorList>
    </citation>
    <scope>NUCLEOTIDE SEQUENCE [LARGE SCALE GENOMIC DNA]</scope>
    <source>
        <strain evidence="1">CHvinca01</strain>
    </source>
</reference>
<proteinExistence type="predicted"/>
<evidence type="ECO:0008006" key="2">
    <source>
        <dbReference type="Google" id="ProtNLM"/>
    </source>
</evidence>
<accession>W2KP84</accession>
<dbReference type="Proteomes" id="UP000054423">
    <property type="component" value="Unassembled WGS sequence"/>
</dbReference>
<evidence type="ECO:0000313" key="1">
    <source>
        <dbReference type="EMBL" id="ETL86409.1"/>
    </source>
</evidence>
<dbReference type="AlphaFoldDB" id="W2KP84"/>
<feature type="non-terminal residue" evidence="1">
    <location>
        <position position="1"/>
    </location>
</feature>
<protein>
    <recommendedName>
        <fullName evidence="2">DDE-1 domain-containing protein</fullName>
    </recommendedName>
</protein>
<name>W2KP84_PHYNI</name>
<sequence>TAAQKRFDIIRRTIMAWDVISEERVLHSFEKANPRHYDDLEFL</sequence>
<dbReference type="EMBL" id="KI681301">
    <property type="protein sequence ID" value="ETL86409.1"/>
    <property type="molecule type" value="Genomic_DNA"/>
</dbReference>